<protein>
    <submittedName>
        <fullName evidence="3">Ferritin-like metal-binding protein YciE</fullName>
    </submittedName>
</protein>
<reference evidence="3 4" key="1">
    <citation type="submission" date="2020-08" db="EMBL/GenBank/DDBJ databases">
        <title>Genomic Encyclopedia of Type Strains, Phase IV (KMG-IV): sequencing the most valuable type-strain genomes for metagenomic binning, comparative biology and taxonomic classification.</title>
        <authorList>
            <person name="Goeker M."/>
        </authorList>
    </citation>
    <scope>NUCLEOTIDE SEQUENCE [LARGE SCALE GENOMIC DNA]</scope>
    <source>
        <strain evidence="3 4">DSM 100044</strain>
    </source>
</reference>
<accession>A0A7W9BGM4</accession>
<evidence type="ECO:0000313" key="4">
    <source>
        <dbReference type="Proteomes" id="UP000546200"/>
    </source>
</evidence>
<keyword evidence="1" id="KW-0175">Coiled coil</keyword>
<feature type="compositionally biased region" description="Basic and acidic residues" evidence="2">
    <location>
        <begin position="28"/>
        <end position="42"/>
    </location>
</feature>
<dbReference type="Pfam" id="PF05974">
    <property type="entry name" value="DUF892"/>
    <property type="match status" value="1"/>
</dbReference>
<dbReference type="InterPro" id="IPR009078">
    <property type="entry name" value="Ferritin-like_SF"/>
</dbReference>
<feature type="coiled-coil region" evidence="1">
    <location>
        <begin position="127"/>
        <end position="154"/>
    </location>
</feature>
<comment type="caution">
    <text evidence="3">The sequence shown here is derived from an EMBL/GenBank/DDBJ whole genome shotgun (WGS) entry which is preliminary data.</text>
</comment>
<evidence type="ECO:0000313" key="3">
    <source>
        <dbReference type="EMBL" id="MBB5716880.1"/>
    </source>
</evidence>
<gene>
    <name evidence="3" type="ORF">FHS94_003752</name>
</gene>
<keyword evidence="4" id="KW-1185">Reference proteome</keyword>
<name>A0A7W9BGM4_9SPHN</name>
<dbReference type="PANTHER" id="PTHR30565:SF9">
    <property type="entry name" value="PROTEIN YCIF"/>
    <property type="match status" value="1"/>
</dbReference>
<dbReference type="EMBL" id="JACIJK010000016">
    <property type="protein sequence ID" value="MBB5716880.1"/>
    <property type="molecule type" value="Genomic_DNA"/>
</dbReference>
<dbReference type="InterPro" id="IPR010287">
    <property type="entry name" value="DUF892_YciF-like"/>
</dbReference>
<dbReference type="PANTHER" id="PTHR30565">
    <property type="entry name" value="PROTEIN YCIF"/>
    <property type="match status" value="1"/>
</dbReference>
<feature type="region of interest" description="Disordered" evidence="2">
    <location>
        <begin position="28"/>
        <end position="54"/>
    </location>
</feature>
<dbReference type="Proteomes" id="UP000546200">
    <property type="component" value="Unassembled WGS sequence"/>
</dbReference>
<dbReference type="InterPro" id="IPR047114">
    <property type="entry name" value="YciF"/>
</dbReference>
<dbReference type="AlphaFoldDB" id="A0A7W9BGM4"/>
<dbReference type="RefSeq" id="WP_184060532.1">
    <property type="nucleotide sequence ID" value="NZ_JACIJK010000016.1"/>
</dbReference>
<proteinExistence type="predicted"/>
<dbReference type="InterPro" id="IPR012347">
    <property type="entry name" value="Ferritin-like"/>
</dbReference>
<dbReference type="Gene3D" id="1.20.1260.10">
    <property type="match status" value="1"/>
</dbReference>
<evidence type="ECO:0000256" key="1">
    <source>
        <dbReference type="SAM" id="Coils"/>
    </source>
</evidence>
<sequence>MADDNLKELVSQGLSAMKAGSDVAARATDEISNDAKHPDLKAALEQGNRTSQKWADQIDRAMEQTGPGQQGDNKILEAHYEVSRLIRQQAPDETSRDLGIIAAGQLALHYWIASFGTMASYLKSLGLDDAASAMKQSSDEAKQADQQHTELAAKLLAA</sequence>
<dbReference type="SUPFAM" id="SSF47240">
    <property type="entry name" value="Ferritin-like"/>
    <property type="match status" value="1"/>
</dbReference>
<organism evidence="3 4">
    <name type="scientific">Sphingomonas aerophila</name>
    <dbReference type="NCBI Taxonomy" id="1344948"/>
    <lineage>
        <taxon>Bacteria</taxon>
        <taxon>Pseudomonadati</taxon>
        <taxon>Pseudomonadota</taxon>
        <taxon>Alphaproteobacteria</taxon>
        <taxon>Sphingomonadales</taxon>
        <taxon>Sphingomonadaceae</taxon>
        <taxon>Sphingomonas</taxon>
    </lineage>
</organism>
<evidence type="ECO:0000256" key="2">
    <source>
        <dbReference type="SAM" id="MobiDB-lite"/>
    </source>
</evidence>